<dbReference type="Proteomes" id="UP000011988">
    <property type="component" value="Unassembled WGS sequence"/>
</dbReference>
<keyword evidence="1" id="KW-0472">Membrane</keyword>
<evidence type="ECO:0000313" key="2">
    <source>
        <dbReference type="EMBL" id="EMJ94289.1"/>
    </source>
</evidence>
<evidence type="ECO:0000256" key="1">
    <source>
        <dbReference type="SAM" id="Phobius"/>
    </source>
</evidence>
<gene>
    <name evidence="2" type="ORF">LEP1GSC194_3726</name>
</gene>
<dbReference type="RefSeq" id="WP_020773763.1">
    <property type="nucleotide sequence ID" value="NZ_ANIK01000053.1"/>
</dbReference>
<organism evidence="2 3">
    <name type="scientific">Leptospira alstonii serovar Sichuan str. 79601</name>
    <dbReference type="NCBI Taxonomy" id="1218565"/>
    <lineage>
        <taxon>Bacteria</taxon>
        <taxon>Pseudomonadati</taxon>
        <taxon>Spirochaetota</taxon>
        <taxon>Spirochaetia</taxon>
        <taxon>Leptospirales</taxon>
        <taxon>Leptospiraceae</taxon>
        <taxon>Leptospira</taxon>
    </lineage>
</organism>
<dbReference type="EMBL" id="ANIK01000053">
    <property type="protein sequence ID" value="EMJ94289.1"/>
    <property type="molecule type" value="Genomic_DNA"/>
</dbReference>
<feature type="transmembrane region" description="Helical" evidence="1">
    <location>
        <begin position="85"/>
        <end position="101"/>
    </location>
</feature>
<dbReference type="InterPro" id="IPR013879">
    <property type="entry name" value="DUF1761"/>
</dbReference>
<keyword evidence="1" id="KW-0812">Transmembrane</keyword>
<dbReference type="Pfam" id="PF08570">
    <property type="entry name" value="DUF1761"/>
    <property type="match status" value="1"/>
</dbReference>
<reference evidence="2 3" key="1">
    <citation type="submission" date="2013-01" db="EMBL/GenBank/DDBJ databases">
        <authorList>
            <person name="Harkins D.M."/>
            <person name="Durkin A.S."/>
            <person name="Brinkac L.M."/>
            <person name="Haft D.H."/>
            <person name="Selengut J.D."/>
            <person name="Sanka R."/>
            <person name="DePew J."/>
            <person name="Purushe J."/>
            <person name="Galloway R.L."/>
            <person name="Vinetz J.M."/>
            <person name="Sutton G.G."/>
            <person name="Nierman W.C."/>
            <person name="Fouts D.E."/>
        </authorList>
    </citation>
    <scope>NUCLEOTIDE SEQUENCE [LARGE SCALE GENOMIC DNA]</scope>
    <source>
        <strain evidence="2 3">79601</strain>
    </source>
</reference>
<dbReference type="OrthoDB" id="344736at2"/>
<dbReference type="AlphaFoldDB" id="M6CRD6"/>
<keyword evidence="1" id="KW-1133">Transmembrane helix</keyword>
<name>M6CRD6_9LEPT</name>
<feature type="transmembrane region" description="Helical" evidence="1">
    <location>
        <begin position="12"/>
        <end position="31"/>
    </location>
</feature>
<proteinExistence type="predicted"/>
<protein>
    <submittedName>
        <fullName evidence="2">PF08570 family protein</fullName>
    </submittedName>
</protein>
<dbReference type="PATRIC" id="fig|1218565.3.peg.2564"/>
<accession>M6CRD6</accession>
<evidence type="ECO:0000313" key="3">
    <source>
        <dbReference type="Proteomes" id="UP000011988"/>
    </source>
</evidence>
<feature type="transmembrane region" description="Helical" evidence="1">
    <location>
        <begin position="52"/>
        <end position="73"/>
    </location>
</feature>
<feature type="transmembrane region" description="Helical" evidence="1">
    <location>
        <begin position="113"/>
        <end position="136"/>
    </location>
</feature>
<comment type="caution">
    <text evidence="2">The sequence shown here is derived from an EMBL/GenBank/DDBJ whole genome shotgun (WGS) entry which is preliminary data.</text>
</comment>
<sequence length="137" mass="15153">MFIEFYGIRPLPVVLATVASFIVGMIWYTTLGKLWMKLQDVQEKDLNKGHAGFVYFAAIAISFVQFSALDWILGKMDYRSTGTSALIGGILAFFFLVLDDVSRNLWEPKGKSFRFIALNAGNTLLSFIIGGCVLGIG</sequence>